<feature type="domain" description="HAMP" evidence="6">
    <location>
        <begin position="198"/>
        <end position="250"/>
    </location>
</feature>
<evidence type="ECO:0000256" key="4">
    <source>
        <dbReference type="SAM" id="Phobius"/>
    </source>
</evidence>
<evidence type="ECO:0000256" key="1">
    <source>
        <dbReference type="ARBA" id="ARBA00022481"/>
    </source>
</evidence>
<dbReference type="SMART" id="SM00283">
    <property type="entry name" value="MA"/>
    <property type="match status" value="1"/>
</dbReference>
<dbReference type="InterPro" id="IPR024478">
    <property type="entry name" value="HlyB_4HB_MCP"/>
</dbReference>
<evidence type="ECO:0000256" key="2">
    <source>
        <dbReference type="ARBA" id="ARBA00029447"/>
    </source>
</evidence>
<dbReference type="InterPro" id="IPR051310">
    <property type="entry name" value="MCP_chemotaxis"/>
</dbReference>
<accession>A0ABV2AY85</accession>
<dbReference type="PROSITE" id="PS50111">
    <property type="entry name" value="CHEMOTAXIS_TRANSDUC_2"/>
    <property type="match status" value="1"/>
</dbReference>
<dbReference type="SMART" id="SM00304">
    <property type="entry name" value="HAMP"/>
    <property type="match status" value="1"/>
</dbReference>
<evidence type="ECO:0000313" key="7">
    <source>
        <dbReference type="EMBL" id="MES1928609.1"/>
    </source>
</evidence>
<keyword evidence="8" id="KW-1185">Reference proteome</keyword>
<proteinExistence type="inferred from homology"/>
<dbReference type="PANTHER" id="PTHR43531:SF14">
    <property type="entry name" value="METHYL-ACCEPTING CHEMOTAXIS PROTEIN I-RELATED"/>
    <property type="match status" value="1"/>
</dbReference>
<dbReference type="InterPro" id="IPR003660">
    <property type="entry name" value="HAMP_dom"/>
</dbReference>
<dbReference type="Proteomes" id="UP001460888">
    <property type="component" value="Unassembled WGS sequence"/>
</dbReference>
<evidence type="ECO:0000259" key="6">
    <source>
        <dbReference type="PROSITE" id="PS50885"/>
    </source>
</evidence>
<evidence type="ECO:0000256" key="3">
    <source>
        <dbReference type="PROSITE-ProRule" id="PRU00284"/>
    </source>
</evidence>
<dbReference type="InterPro" id="IPR004089">
    <property type="entry name" value="MCPsignal_dom"/>
</dbReference>
<dbReference type="Pfam" id="PF12729">
    <property type="entry name" value="4HB_MCP_1"/>
    <property type="match status" value="1"/>
</dbReference>
<dbReference type="SUPFAM" id="SSF58104">
    <property type="entry name" value="Methyl-accepting chemotaxis protein (MCP) signaling domain"/>
    <property type="match status" value="1"/>
</dbReference>
<organism evidence="7 8">
    <name type="scientific">Salinisphaera dokdonensis CL-ES53</name>
    <dbReference type="NCBI Taxonomy" id="1304272"/>
    <lineage>
        <taxon>Bacteria</taxon>
        <taxon>Pseudomonadati</taxon>
        <taxon>Pseudomonadota</taxon>
        <taxon>Gammaproteobacteria</taxon>
        <taxon>Salinisphaerales</taxon>
        <taxon>Salinisphaeraceae</taxon>
        <taxon>Salinisphaera</taxon>
    </lineage>
</organism>
<dbReference type="Pfam" id="PF00015">
    <property type="entry name" value="MCPsignal"/>
    <property type="match status" value="1"/>
</dbReference>
<dbReference type="EMBL" id="APND01000001">
    <property type="protein sequence ID" value="MES1928609.1"/>
    <property type="molecule type" value="Genomic_DNA"/>
</dbReference>
<feature type="transmembrane region" description="Helical" evidence="4">
    <location>
        <begin position="177"/>
        <end position="197"/>
    </location>
</feature>
<reference evidence="7 8" key="1">
    <citation type="submission" date="2013-03" db="EMBL/GenBank/DDBJ databases">
        <title>Salinisphaera dokdonensis CL-ES53 Genome Sequencing.</title>
        <authorList>
            <person name="Li C."/>
            <person name="Lai Q."/>
            <person name="Shao Z."/>
        </authorList>
    </citation>
    <scope>NUCLEOTIDE SEQUENCE [LARGE SCALE GENOMIC DNA]</scope>
    <source>
        <strain evidence="7 8">CL-ES53</strain>
    </source>
</reference>
<gene>
    <name evidence="7" type="ORF">SADO_05100</name>
</gene>
<evidence type="ECO:0000259" key="5">
    <source>
        <dbReference type="PROSITE" id="PS50111"/>
    </source>
</evidence>
<dbReference type="Gene3D" id="1.10.287.950">
    <property type="entry name" value="Methyl-accepting chemotaxis protein"/>
    <property type="match status" value="1"/>
</dbReference>
<keyword evidence="4" id="KW-0472">Membrane</keyword>
<dbReference type="CDD" id="cd11386">
    <property type="entry name" value="MCP_signal"/>
    <property type="match status" value="1"/>
</dbReference>
<dbReference type="Pfam" id="PF00672">
    <property type="entry name" value="HAMP"/>
    <property type="match status" value="1"/>
</dbReference>
<sequence>MGFGLITLLFVALGAFSLYSNNEVAAVTDRIYSKNLQGLIAVDGVRSKLNEMRNDVQRAMLFGDDGTQLAQSIDDRIAQITQQWEAYYPALLTGPEERAQADSAAAEFKAFVPVLSTVLEPMKTGEMYEATALYAVDVAPAFEKLIQNMDALGAYQTQRAGAFFAQGEAMVATDRNIVIVSLAAVMLLSLAIMFFLARMITRPLDQARAVVASIAEGRLENDIDNPYKDEFGAMLGALKDMQNRLSETVAGVRKSSESVGVGASQIASGNDELSSRTQEQAANLEETAASMEQMTSTVKQNADNAAQADQLARGVRTQASEGGAVVGRAVAAMQEINASSRKISEIVGLIDDIAFQTNLLALNASVEAARAGEQGRGFAVVASEVRNLASRSAAAAKDIKALVEDSAAKVADGSEQVALSGKTLDAIVENVHKVGDIIAEIAAASSEQSSGIEQVNLAVSQMDSMTQQNASLVEESAAASRSLEEQALALKRQVAFFRLEGDATVTAGHAPATVGEPQGVRVRQPVSAPTPVAGKAAAFNDPAFIDDKEWATF</sequence>
<dbReference type="CDD" id="cd06225">
    <property type="entry name" value="HAMP"/>
    <property type="match status" value="1"/>
</dbReference>
<comment type="caution">
    <text evidence="7">The sequence shown here is derived from an EMBL/GenBank/DDBJ whole genome shotgun (WGS) entry which is preliminary data.</text>
</comment>
<dbReference type="PANTHER" id="PTHR43531">
    <property type="entry name" value="PROTEIN ICFG"/>
    <property type="match status" value="1"/>
</dbReference>
<feature type="domain" description="Methyl-accepting transducer" evidence="5">
    <location>
        <begin position="255"/>
        <end position="484"/>
    </location>
</feature>
<keyword evidence="4" id="KW-0812">Transmembrane</keyword>
<comment type="similarity">
    <text evidence="2">Belongs to the methyl-accepting chemotaxis (MCP) protein family.</text>
</comment>
<keyword evidence="4" id="KW-1133">Transmembrane helix</keyword>
<keyword evidence="3" id="KW-0807">Transducer</keyword>
<evidence type="ECO:0000313" key="8">
    <source>
        <dbReference type="Proteomes" id="UP001460888"/>
    </source>
</evidence>
<protein>
    <submittedName>
        <fullName evidence="7">Methyl-accepting chemotaxis protein</fullName>
    </submittedName>
</protein>
<keyword evidence="1" id="KW-0488">Methylation</keyword>
<name>A0ABV2AY85_9GAMM</name>
<dbReference type="PROSITE" id="PS50885">
    <property type="entry name" value="HAMP"/>
    <property type="match status" value="1"/>
</dbReference>